<dbReference type="InterPro" id="IPR003663">
    <property type="entry name" value="Sugar/inositol_transpt"/>
</dbReference>
<keyword evidence="5" id="KW-0472">Membrane</keyword>
<dbReference type="PRINTS" id="PR00171">
    <property type="entry name" value="SUGRTRNSPORT"/>
</dbReference>
<sequence>MNNSSNSADGKKAAGSSSGLSPRACIALAVFTSCFGATFVFGYCISVLNSPRQKIECFFLRTWLSSFTLKNSSIDRGAFLDNCVKEEQLSDRLSSRDDNRLRWMYTMTQVVWVVFAAVGGFMTSLISERFGRRTGLVMANVFSVLAAISIAPTLAANSPIFVYITRALSGLHNGLTIPMTSMYVTEIVPIRLRGAIGSSGQLSITIGIFVGGLVGLEQALNREKYWVVAIALSGLPSLVSSIALPLLPESPRFLYLNKGDEAAAKQAVQRFCAPAEVDEAMLALKSEKVKMEQQEAAEKFSIGTLFTSKRYRMALLITLVLVVVQQLSGINVVMQYSSIMLENTGVQKSTVPLVTLGVYALNVLSTIVALPILEKFGRRLLLLLSLAIVLVSLVALLIVSQFTPKSFSTATATQKTLSGVACALVFIYVVGFAIGLGCITVMYISEIFQQKARGAANSVAMGVLQTSNALVVLTYYTLEKSLGHFVYLIYIVPVTAGLVFLFFFMPETKNRSTDDIADELSAKLGGPRTGTGDQQKEVAAADAMKTAKSSTAEQEAD</sequence>
<dbReference type="GO" id="GO:0015149">
    <property type="term" value="F:hexose transmembrane transporter activity"/>
    <property type="evidence" value="ECO:0007669"/>
    <property type="project" value="TreeGrafter"/>
</dbReference>
<dbReference type="WBParaSite" id="maker-uti_cns_0017233-snap-gene-0.2-mRNA-1">
    <property type="protein sequence ID" value="maker-uti_cns_0017233-snap-gene-0.2-mRNA-1"/>
    <property type="gene ID" value="maker-uti_cns_0017233-snap-gene-0.2"/>
</dbReference>
<name>A0A1I8IV45_9PLAT</name>
<dbReference type="NCBIfam" id="TIGR00879">
    <property type="entry name" value="SP"/>
    <property type="match status" value="1"/>
</dbReference>
<dbReference type="InterPro" id="IPR005829">
    <property type="entry name" value="Sugar_transporter_CS"/>
</dbReference>
<dbReference type="Proteomes" id="UP000095280">
    <property type="component" value="Unplaced"/>
</dbReference>
<accession>A0A1I8IV45</accession>
<dbReference type="Pfam" id="PF00083">
    <property type="entry name" value="Sugar_tr"/>
    <property type="match status" value="1"/>
</dbReference>
<dbReference type="AlphaFoldDB" id="A0A1I8IV45"/>
<dbReference type="SUPFAM" id="SSF103473">
    <property type="entry name" value="MFS general substrate transporter"/>
    <property type="match status" value="1"/>
</dbReference>
<evidence type="ECO:0000256" key="4">
    <source>
        <dbReference type="ARBA" id="ARBA00022989"/>
    </source>
</evidence>
<proteinExistence type="inferred from homology"/>
<dbReference type="InterPro" id="IPR020846">
    <property type="entry name" value="MFS_dom"/>
</dbReference>
<reference evidence="8" key="1">
    <citation type="submission" date="2016-11" db="UniProtKB">
        <authorList>
            <consortium name="WormBaseParasite"/>
        </authorList>
    </citation>
    <scope>IDENTIFICATION</scope>
</reference>
<dbReference type="InterPro" id="IPR036259">
    <property type="entry name" value="MFS_trans_sf"/>
</dbReference>
<organism evidence="7 8">
    <name type="scientific">Macrostomum lignano</name>
    <dbReference type="NCBI Taxonomy" id="282301"/>
    <lineage>
        <taxon>Eukaryota</taxon>
        <taxon>Metazoa</taxon>
        <taxon>Spiralia</taxon>
        <taxon>Lophotrochozoa</taxon>
        <taxon>Platyhelminthes</taxon>
        <taxon>Rhabditophora</taxon>
        <taxon>Macrostomorpha</taxon>
        <taxon>Macrostomida</taxon>
        <taxon>Macrostomidae</taxon>
        <taxon>Macrostomum</taxon>
    </lineage>
</organism>
<protein>
    <submittedName>
        <fullName evidence="8">MFS domain-containing protein</fullName>
    </submittedName>
</protein>
<keyword evidence="7" id="KW-1185">Reference proteome</keyword>
<evidence type="ECO:0000256" key="3">
    <source>
        <dbReference type="ARBA" id="ARBA00022692"/>
    </source>
</evidence>
<keyword evidence="3" id="KW-0812">Transmembrane</keyword>
<comment type="subcellular location">
    <subcellularLocation>
        <location evidence="1">Membrane</location>
        <topology evidence="1">Multi-pass membrane protein</topology>
    </subcellularLocation>
</comment>
<evidence type="ECO:0000256" key="5">
    <source>
        <dbReference type="ARBA" id="ARBA00023136"/>
    </source>
</evidence>
<dbReference type="STRING" id="282301.A0A1I8IV45"/>
<dbReference type="InterPro" id="IPR045263">
    <property type="entry name" value="GLUT"/>
</dbReference>
<evidence type="ECO:0000256" key="2">
    <source>
        <dbReference type="ARBA" id="ARBA00022448"/>
    </source>
</evidence>
<keyword evidence="4" id="KW-1133">Transmembrane helix</keyword>
<dbReference type="InterPro" id="IPR005828">
    <property type="entry name" value="MFS_sugar_transport-like"/>
</dbReference>
<evidence type="ECO:0000256" key="6">
    <source>
        <dbReference type="RuleBase" id="RU003346"/>
    </source>
</evidence>
<dbReference type="PROSITE" id="PS50850">
    <property type="entry name" value="MFS"/>
    <property type="match status" value="1"/>
</dbReference>
<dbReference type="OrthoDB" id="4540492at2759"/>
<dbReference type="GO" id="GO:0016020">
    <property type="term" value="C:membrane"/>
    <property type="evidence" value="ECO:0007669"/>
    <property type="project" value="UniProtKB-SubCell"/>
</dbReference>
<comment type="similarity">
    <text evidence="6">Belongs to the major facilitator superfamily. Sugar transporter (TC 2.A.1.1) family.</text>
</comment>
<evidence type="ECO:0000313" key="7">
    <source>
        <dbReference type="Proteomes" id="UP000095280"/>
    </source>
</evidence>
<dbReference type="PANTHER" id="PTHR23503">
    <property type="entry name" value="SOLUTE CARRIER FAMILY 2"/>
    <property type="match status" value="1"/>
</dbReference>
<dbReference type="PROSITE" id="PS00216">
    <property type="entry name" value="SUGAR_TRANSPORT_1"/>
    <property type="match status" value="2"/>
</dbReference>
<dbReference type="PANTHER" id="PTHR23503:SF8">
    <property type="entry name" value="FACILITATED GLUCOSE TRANSPORTER PROTEIN 1"/>
    <property type="match status" value="1"/>
</dbReference>
<evidence type="ECO:0000313" key="8">
    <source>
        <dbReference type="WBParaSite" id="maker-uti_cns_0017233-snap-gene-0.2-mRNA-1"/>
    </source>
</evidence>
<dbReference type="Gene3D" id="1.20.1250.20">
    <property type="entry name" value="MFS general substrate transporter like domains"/>
    <property type="match status" value="1"/>
</dbReference>
<keyword evidence="2 6" id="KW-0813">Transport</keyword>
<dbReference type="PROSITE" id="PS00217">
    <property type="entry name" value="SUGAR_TRANSPORT_2"/>
    <property type="match status" value="1"/>
</dbReference>
<evidence type="ECO:0000256" key="1">
    <source>
        <dbReference type="ARBA" id="ARBA00004141"/>
    </source>
</evidence>